<organism evidence="2 3">
    <name type="scientific">Salinibacillus kushneri</name>
    <dbReference type="NCBI Taxonomy" id="237682"/>
    <lineage>
        <taxon>Bacteria</taxon>
        <taxon>Bacillati</taxon>
        <taxon>Bacillota</taxon>
        <taxon>Bacilli</taxon>
        <taxon>Bacillales</taxon>
        <taxon>Bacillaceae</taxon>
        <taxon>Salinibacillus</taxon>
    </lineage>
</organism>
<dbReference type="EMBL" id="FOHJ01000007">
    <property type="protein sequence ID" value="SET74354.1"/>
    <property type="molecule type" value="Genomic_DNA"/>
</dbReference>
<gene>
    <name evidence="2" type="ORF">SAMN05421676_107154</name>
</gene>
<dbReference type="Proteomes" id="UP000199095">
    <property type="component" value="Unassembled WGS sequence"/>
</dbReference>
<feature type="transmembrane region" description="Helical" evidence="1">
    <location>
        <begin position="54"/>
        <end position="72"/>
    </location>
</feature>
<protein>
    <submittedName>
        <fullName evidence="2">Uncharacterized protein</fullName>
    </submittedName>
</protein>
<sequence>MLALLRCSQALAYLLSFILILLFVSSNLIFWGFTVLWNITIGIYGLFKKSPYNSLTLLGVGYVYGVLLLMFYKTCFIM</sequence>
<reference evidence="3" key="1">
    <citation type="submission" date="2016-10" db="EMBL/GenBank/DDBJ databases">
        <authorList>
            <person name="Varghese N."/>
            <person name="Submissions S."/>
        </authorList>
    </citation>
    <scope>NUCLEOTIDE SEQUENCE [LARGE SCALE GENOMIC DNA]</scope>
    <source>
        <strain evidence="3">CGMCC 1.3566</strain>
    </source>
</reference>
<keyword evidence="1" id="KW-1133">Transmembrane helix</keyword>
<dbReference type="AlphaFoldDB" id="A0A1I0GVN7"/>
<dbReference type="STRING" id="237682.SAMN05421676_107154"/>
<keyword evidence="1" id="KW-0472">Membrane</keyword>
<proteinExistence type="predicted"/>
<evidence type="ECO:0000313" key="3">
    <source>
        <dbReference type="Proteomes" id="UP000199095"/>
    </source>
</evidence>
<accession>A0A1I0GVN7</accession>
<evidence type="ECO:0000313" key="2">
    <source>
        <dbReference type="EMBL" id="SET74354.1"/>
    </source>
</evidence>
<feature type="transmembrane region" description="Helical" evidence="1">
    <location>
        <begin position="12"/>
        <end position="34"/>
    </location>
</feature>
<name>A0A1I0GVN7_9BACI</name>
<keyword evidence="1" id="KW-0812">Transmembrane</keyword>
<evidence type="ECO:0000256" key="1">
    <source>
        <dbReference type="SAM" id="Phobius"/>
    </source>
</evidence>
<keyword evidence="3" id="KW-1185">Reference proteome</keyword>